<feature type="transmembrane region" description="Helical" evidence="8">
    <location>
        <begin position="6"/>
        <end position="25"/>
    </location>
</feature>
<proteinExistence type="inferred from homology"/>
<evidence type="ECO:0000256" key="3">
    <source>
        <dbReference type="ARBA" id="ARBA00022448"/>
    </source>
</evidence>
<feature type="transmembrane region" description="Helical" evidence="8">
    <location>
        <begin position="63"/>
        <end position="82"/>
    </location>
</feature>
<organism evidence="9 10">
    <name type="scientific">Kocuria flava</name>
    <dbReference type="NCBI Taxonomy" id="446860"/>
    <lineage>
        <taxon>Bacteria</taxon>
        <taxon>Bacillati</taxon>
        <taxon>Actinomycetota</taxon>
        <taxon>Actinomycetes</taxon>
        <taxon>Micrococcales</taxon>
        <taxon>Micrococcaceae</taxon>
        <taxon>Kocuria</taxon>
    </lineage>
</organism>
<keyword evidence="4" id="KW-1003">Cell membrane</keyword>
<feature type="transmembrane region" description="Helical" evidence="8">
    <location>
        <begin position="200"/>
        <end position="222"/>
    </location>
</feature>
<dbReference type="Gene3D" id="1.20.1530.20">
    <property type="match status" value="1"/>
</dbReference>
<feature type="transmembrane region" description="Helical" evidence="8">
    <location>
        <begin position="169"/>
        <end position="188"/>
    </location>
</feature>
<dbReference type="PANTHER" id="PTHR36838">
    <property type="entry name" value="AUXIN EFFLUX CARRIER FAMILY PROTEIN"/>
    <property type="match status" value="1"/>
</dbReference>
<evidence type="ECO:0000313" key="10">
    <source>
        <dbReference type="Proteomes" id="UP000321155"/>
    </source>
</evidence>
<evidence type="ECO:0000256" key="6">
    <source>
        <dbReference type="ARBA" id="ARBA00022989"/>
    </source>
</evidence>
<keyword evidence="10" id="KW-1185">Reference proteome</keyword>
<comment type="subcellular location">
    <subcellularLocation>
        <location evidence="1">Cell membrane</location>
        <topology evidence="1">Multi-pass membrane protein</topology>
    </subcellularLocation>
</comment>
<evidence type="ECO:0000256" key="7">
    <source>
        <dbReference type="ARBA" id="ARBA00023136"/>
    </source>
</evidence>
<feature type="transmembrane region" description="Helical" evidence="8">
    <location>
        <begin position="37"/>
        <end position="57"/>
    </location>
</feature>
<evidence type="ECO:0000256" key="4">
    <source>
        <dbReference type="ARBA" id="ARBA00022475"/>
    </source>
</evidence>
<comment type="similarity">
    <text evidence="2">Belongs to the auxin efflux carrier (TC 2.A.69) family.</text>
</comment>
<feature type="transmembrane region" description="Helical" evidence="8">
    <location>
        <begin position="125"/>
        <end position="148"/>
    </location>
</feature>
<reference evidence="9 10" key="1">
    <citation type="submission" date="2019-07" db="EMBL/GenBank/DDBJ databases">
        <title>Whole genome shotgun sequence of Kocuria flava NBRC 107626.</title>
        <authorList>
            <person name="Hosoyama A."/>
            <person name="Uohara A."/>
            <person name="Ohji S."/>
            <person name="Ichikawa N."/>
        </authorList>
    </citation>
    <scope>NUCLEOTIDE SEQUENCE [LARGE SCALE GENOMIC DNA]</scope>
    <source>
        <strain evidence="9 10">NBRC 107626</strain>
    </source>
</reference>
<accession>A0ABQ0X7P4</accession>
<sequence length="320" mass="32793">MMLEALGAIGPLFAVLAIGGIASLMPKMRAAESSLTAFVLYFALPAFLFDAVATAPVSEGVPWSFALIAFGVTALVSVLTWTAGRFSGKRTRPLAAPLALAASYGNVGYLGVPIALSILGPEAGLAAAMGQLIHNLMFMLGYPAVRALSSGGSRESPVSRQMWIAVKKALLTNPITLSVAAGIVVALVDVPLPSPVSDTLGLFGQTAVPLAMFAVGLTLPAAVKGLRDGSVPGFLLILGTIIKMVLLPILTVVIVALLAPSLGSLWSGTLVLMAAMPTSATAYVLSQQEDADPRIVSSMIAVSSIVGVATIPLALSWFVL</sequence>
<keyword evidence="7 8" id="KW-0472">Membrane</keyword>
<dbReference type="RefSeq" id="WP_083529421.1">
    <property type="nucleotide sequence ID" value="NZ_BJZR01000110.1"/>
</dbReference>
<dbReference type="InterPro" id="IPR038770">
    <property type="entry name" value="Na+/solute_symporter_sf"/>
</dbReference>
<comment type="caution">
    <text evidence="9">The sequence shown here is derived from an EMBL/GenBank/DDBJ whole genome shotgun (WGS) entry which is preliminary data.</text>
</comment>
<feature type="transmembrane region" description="Helical" evidence="8">
    <location>
        <begin position="234"/>
        <end position="259"/>
    </location>
</feature>
<protein>
    <submittedName>
        <fullName evidence="9">Malonate transporter</fullName>
    </submittedName>
</protein>
<evidence type="ECO:0000256" key="2">
    <source>
        <dbReference type="ARBA" id="ARBA00010145"/>
    </source>
</evidence>
<name>A0ABQ0X7P4_9MICC</name>
<evidence type="ECO:0000256" key="5">
    <source>
        <dbReference type="ARBA" id="ARBA00022692"/>
    </source>
</evidence>
<keyword evidence="5 8" id="KW-0812">Transmembrane</keyword>
<gene>
    <name evidence="9" type="primary">mdcF</name>
    <name evidence="9" type="ORF">KFL01_26810</name>
</gene>
<dbReference type="PANTHER" id="PTHR36838:SF3">
    <property type="entry name" value="TRANSPORTER AUXIN EFFLUX CARRIER EC FAMILY"/>
    <property type="match status" value="1"/>
</dbReference>
<feature type="transmembrane region" description="Helical" evidence="8">
    <location>
        <begin position="94"/>
        <end position="119"/>
    </location>
</feature>
<evidence type="ECO:0000256" key="8">
    <source>
        <dbReference type="SAM" id="Phobius"/>
    </source>
</evidence>
<feature type="transmembrane region" description="Helical" evidence="8">
    <location>
        <begin position="298"/>
        <end position="319"/>
    </location>
</feature>
<dbReference type="Pfam" id="PF03547">
    <property type="entry name" value="Mem_trans"/>
    <property type="match status" value="1"/>
</dbReference>
<evidence type="ECO:0000256" key="1">
    <source>
        <dbReference type="ARBA" id="ARBA00004651"/>
    </source>
</evidence>
<keyword evidence="3" id="KW-0813">Transport</keyword>
<dbReference type="Proteomes" id="UP000321155">
    <property type="component" value="Unassembled WGS sequence"/>
</dbReference>
<keyword evidence="6 8" id="KW-1133">Transmembrane helix</keyword>
<evidence type="ECO:0000313" key="9">
    <source>
        <dbReference type="EMBL" id="GEO93375.1"/>
    </source>
</evidence>
<feature type="transmembrane region" description="Helical" evidence="8">
    <location>
        <begin position="265"/>
        <end position="286"/>
    </location>
</feature>
<dbReference type="EMBL" id="BJZR01000110">
    <property type="protein sequence ID" value="GEO93375.1"/>
    <property type="molecule type" value="Genomic_DNA"/>
</dbReference>
<dbReference type="InterPro" id="IPR004776">
    <property type="entry name" value="Mem_transp_PIN-like"/>
</dbReference>